<dbReference type="PANTHER" id="PTHR33973">
    <property type="entry name" value="OS07G0153300 PROTEIN"/>
    <property type="match status" value="1"/>
</dbReference>
<evidence type="ECO:0000313" key="1">
    <source>
        <dbReference type="EMBL" id="QXQ14734.1"/>
    </source>
</evidence>
<evidence type="ECO:0000313" key="2">
    <source>
        <dbReference type="Proteomes" id="UP000887023"/>
    </source>
</evidence>
<dbReference type="Pfam" id="PF07103">
    <property type="entry name" value="DUF1365"/>
    <property type="match status" value="1"/>
</dbReference>
<keyword evidence="2" id="KW-1185">Reference proteome</keyword>
<proteinExistence type="predicted"/>
<accession>A0ABX8SCM5</accession>
<dbReference type="RefSeq" id="WP_066468397.1">
    <property type="nucleotide sequence ID" value="NZ_CBCRUZ010000004.1"/>
</dbReference>
<organism evidence="1 2">
    <name type="scientific">Skermania pinensis</name>
    <dbReference type="NCBI Taxonomy" id="39122"/>
    <lineage>
        <taxon>Bacteria</taxon>
        <taxon>Bacillati</taxon>
        <taxon>Actinomycetota</taxon>
        <taxon>Actinomycetes</taxon>
        <taxon>Mycobacteriales</taxon>
        <taxon>Gordoniaceae</taxon>
        <taxon>Skermania</taxon>
    </lineage>
</organism>
<sequence length="241" mass="27683">MVTPALVYTRTRHVRHTPIRHEFSYRGYSWLVDLDDLPRVPWWLRPVAGFAARDHVGDPDRTLRENVDAYLAGHGIDLRGGSVRMLTNARVFGYVFNPLTVYWCRDHDDRPVCVIAEVHNTYRGRHRYLLHTDEHGRARIPKQFYVSPFNPVGGEYRIRAPQPTDRICVAITLADPTTVFSATTTGLVRPASTTATLRAAIRHPFAPQLVSLRIRRQGLRLWTRGLPIVPRPRDPVEEPNR</sequence>
<dbReference type="PANTHER" id="PTHR33973:SF4">
    <property type="entry name" value="OS07G0153300 PROTEIN"/>
    <property type="match status" value="1"/>
</dbReference>
<dbReference type="InterPro" id="IPR010775">
    <property type="entry name" value="DUF1365"/>
</dbReference>
<gene>
    <name evidence="1" type="ORF">KV203_04865</name>
</gene>
<reference evidence="1" key="1">
    <citation type="submission" date="2021-07" db="EMBL/GenBank/DDBJ databases">
        <title>Candidatus Kaistella beijingensis sp. nov. isolated from a municipal wastewater treatment plant is involved in sludge foaming.</title>
        <authorList>
            <person name="Song Y."/>
            <person name="Liu S.-J."/>
        </authorList>
    </citation>
    <scope>NUCLEOTIDE SEQUENCE</scope>
    <source>
        <strain evidence="1">DSM 43998</strain>
    </source>
</reference>
<dbReference type="EMBL" id="CP079105">
    <property type="protein sequence ID" value="QXQ14734.1"/>
    <property type="molecule type" value="Genomic_DNA"/>
</dbReference>
<protein>
    <submittedName>
        <fullName evidence="1">DUF1365 domain-containing protein</fullName>
    </submittedName>
</protein>
<name>A0ABX8SCM5_9ACTN</name>
<dbReference type="Proteomes" id="UP000887023">
    <property type="component" value="Chromosome"/>
</dbReference>